<dbReference type="EMBL" id="GL883077">
    <property type="protein sequence ID" value="EGF92865.1"/>
    <property type="molecule type" value="Genomic_DNA"/>
</dbReference>
<dbReference type="HOGENOM" id="CLU_035032_2_1_5"/>
<dbReference type="PANTHER" id="PTHR30012">
    <property type="entry name" value="GENERAL SECRETION PATHWAY PROTEIN"/>
    <property type="match status" value="1"/>
</dbReference>
<evidence type="ECO:0000256" key="3">
    <source>
        <dbReference type="ARBA" id="ARBA00022475"/>
    </source>
</evidence>
<keyword evidence="5 7" id="KW-1133">Transmembrane helix</keyword>
<dbReference type="eggNOG" id="COG1459">
    <property type="taxonomic scope" value="Bacteria"/>
</dbReference>
<proteinExistence type="inferred from homology"/>
<sequence>MSDFAYKAIQLNGKVRSGRMTAASEAEVFSKLRAENLSPVSIVVKHGAKDGSGLRLPAWLGRKPGLSGTDLEEFLRNLAVLLRAGADIRTALGVVGSDSHPQIRDVSQKILGGASLDAALGHVIPPGLTHLRGLIAAGEARGDVASGLDGAAQVLTTRRKIRQQLFEALSYPVFVFATALAALSIILLVVVPAIAPLLSDTGRDPPVYFAIIVFLSEGLQNGWPYTLGGFAAAGLAAAFGWRYGGLKAWLEVWLLDGPLGNITRPLIFGGYARTLGDSLSAGASLSEALRLCSRSLGNAEARKRMDVVGTHIRQGRALSEAFRQVKGFPKAVIKLTEVGEASSALGPMLARAGEREETAALVRIDKTAKLLGPLLIVALGAMIGGLMAGVLTALTDIGSVAGT</sequence>
<evidence type="ECO:0000256" key="6">
    <source>
        <dbReference type="ARBA" id="ARBA00023136"/>
    </source>
</evidence>
<accession>F4QHZ8</accession>
<dbReference type="InterPro" id="IPR042094">
    <property type="entry name" value="T2SS_GspF_sf"/>
</dbReference>
<dbReference type="STRING" id="715226.ABI_13030"/>
<dbReference type="PANTHER" id="PTHR30012:SF0">
    <property type="entry name" value="TYPE II SECRETION SYSTEM PROTEIN F-RELATED"/>
    <property type="match status" value="1"/>
</dbReference>
<dbReference type="InterPro" id="IPR003004">
    <property type="entry name" value="GspF/PilC"/>
</dbReference>
<dbReference type="PRINTS" id="PR00812">
    <property type="entry name" value="BCTERIALGSPF"/>
</dbReference>
<dbReference type="Proteomes" id="UP000006512">
    <property type="component" value="Unassembled WGS sequence"/>
</dbReference>
<dbReference type="GO" id="GO:0005886">
    <property type="term" value="C:plasma membrane"/>
    <property type="evidence" value="ECO:0007669"/>
    <property type="project" value="UniProtKB-SubCell"/>
</dbReference>
<dbReference type="AlphaFoldDB" id="F4QHZ8"/>
<evidence type="ECO:0000256" key="4">
    <source>
        <dbReference type="ARBA" id="ARBA00022692"/>
    </source>
</evidence>
<dbReference type="Pfam" id="PF00482">
    <property type="entry name" value="T2SSF"/>
    <property type="match status" value="2"/>
</dbReference>
<protein>
    <submittedName>
        <fullName evidence="9">Bacterial type II secretion system protein F domain protein</fullName>
    </submittedName>
</protein>
<evidence type="ECO:0000256" key="2">
    <source>
        <dbReference type="ARBA" id="ARBA00005745"/>
    </source>
</evidence>
<keyword evidence="6 7" id="KW-0472">Membrane</keyword>
<evidence type="ECO:0000256" key="5">
    <source>
        <dbReference type="ARBA" id="ARBA00022989"/>
    </source>
</evidence>
<comment type="similarity">
    <text evidence="2">Belongs to the GSP F family.</text>
</comment>
<dbReference type="RefSeq" id="WP_006272047.1">
    <property type="nucleotide sequence ID" value="NZ_GL883077.1"/>
</dbReference>
<evidence type="ECO:0000256" key="7">
    <source>
        <dbReference type="SAM" id="Phobius"/>
    </source>
</evidence>
<reference evidence="10" key="1">
    <citation type="submission" date="2011-03" db="EMBL/GenBank/DDBJ databases">
        <title>Draft genome sequence of Brevundimonas diminuta.</title>
        <authorList>
            <person name="Brown P.J.B."/>
            <person name="Buechlein A."/>
            <person name="Hemmerich C."/>
            <person name="Brun Y.V."/>
        </authorList>
    </citation>
    <scope>NUCLEOTIDE SEQUENCE [LARGE SCALE GENOMIC DNA]</scope>
    <source>
        <strain evidence="10">C19</strain>
    </source>
</reference>
<name>F4QHZ8_9CAUL</name>
<dbReference type="InterPro" id="IPR018076">
    <property type="entry name" value="T2SS_GspF_dom"/>
</dbReference>
<gene>
    <name evidence="9" type="ORF">ABI_13030</name>
</gene>
<feature type="transmembrane region" description="Helical" evidence="7">
    <location>
        <begin position="223"/>
        <end position="241"/>
    </location>
</feature>
<evidence type="ECO:0000259" key="8">
    <source>
        <dbReference type="Pfam" id="PF00482"/>
    </source>
</evidence>
<evidence type="ECO:0000256" key="1">
    <source>
        <dbReference type="ARBA" id="ARBA00004651"/>
    </source>
</evidence>
<feature type="domain" description="Type II secretion system protein GspF" evidence="8">
    <location>
        <begin position="74"/>
        <end position="192"/>
    </location>
</feature>
<dbReference type="Gene3D" id="1.20.81.30">
    <property type="entry name" value="Type II secretion system (T2SS), domain F"/>
    <property type="match status" value="2"/>
</dbReference>
<comment type="subcellular location">
    <subcellularLocation>
        <location evidence="1">Cell membrane</location>
        <topology evidence="1">Multi-pass membrane protein</topology>
    </subcellularLocation>
</comment>
<feature type="transmembrane region" description="Helical" evidence="7">
    <location>
        <begin position="370"/>
        <end position="394"/>
    </location>
</feature>
<keyword evidence="10" id="KW-1185">Reference proteome</keyword>
<organism evidence="9 10">
    <name type="scientific">Asticcacaulis biprosthecium C19</name>
    <dbReference type="NCBI Taxonomy" id="715226"/>
    <lineage>
        <taxon>Bacteria</taxon>
        <taxon>Pseudomonadati</taxon>
        <taxon>Pseudomonadota</taxon>
        <taxon>Alphaproteobacteria</taxon>
        <taxon>Caulobacterales</taxon>
        <taxon>Caulobacteraceae</taxon>
        <taxon>Asticcacaulis</taxon>
    </lineage>
</organism>
<evidence type="ECO:0000313" key="10">
    <source>
        <dbReference type="Proteomes" id="UP000006512"/>
    </source>
</evidence>
<evidence type="ECO:0000313" key="9">
    <source>
        <dbReference type="EMBL" id="EGF92865.1"/>
    </source>
</evidence>
<feature type="transmembrane region" description="Helical" evidence="7">
    <location>
        <begin position="168"/>
        <end position="195"/>
    </location>
</feature>
<dbReference type="GO" id="GO:0015628">
    <property type="term" value="P:protein secretion by the type II secretion system"/>
    <property type="evidence" value="ECO:0007669"/>
    <property type="project" value="TreeGrafter"/>
</dbReference>
<keyword evidence="4 7" id="KW-0812">Transmembrane</keyword>
<feature type="domain" description="Type II secretion system protein GspF" evidence="8">
    <location>
        <begin position="272"/>
        <end position="392"/>
    </location>
</feature>
<keyword evidence="3" id="KW-1003">Cell membrane</keyword>